<dbReference type="EMBL" id="BMAW01105002">
    <property type="protein sequence ID" value="GFT17398.1"/>
    <property type="molecule type" value="Genomic_DNA"/>
</dbReference>
<dbReference type="AlphaFoldDB" id="A0A8X6NIV9"/>
<evidence type="ECO:0000313" key="2">
    <source>
        <dbReference type="Proteomes" id="UP000887013"/>
    </source>
</evidence>
<comment type="caution">
    <text evidence="1">The sequence shown here is derived from an EMBL/GenBank/DDBJ whole genome shotgun (WGS) entry which is preliminary data.</text>
</comment>
<evidence type="ECO:0000313" key="1">
    <source>
        <dbReference type="EMBL" id="GFT17398.1"/>
    </source>
</evidence>
<name>A0A8X6NIV9_NEPPI</name>
<gene>
    <name evidence="1" type="ORF">NPIL_41721</name>
</gene>
<organism evidence="1 2">
    <name type="scientific">Nephila pilipes</name>
    <name type="common">Giant wood spider</name>
    <name type="synonym">Nephila maculata</name>
    <dbReference type="NCBI Taxonomy" id="299642"/>
    <lineage>
        <taxon>Eukaryota</taxon>
        <taxon>Metazoa</taxon>
        <taxon>Ecdysozoa</taxon>
        <taxon>Arthropoda</taxon>
        <taxon>Chelicerata</taxon>
        <taxon>Arachnida</taxon>
        <taxon>Araneae</taxon>
        <taxon>Araneomorphae</taxon>
        <taxon>Entelegynae</taxon>
        <taxon>Araneoidea</taxon>
        <taxon>Nephilidae</taxon>
        <taxon>Nephila</taxon>
    </lineage>
</organism>
<sequence length="107" mass="12177">MVFRLIKYTVEDWVRGAHKSIVVKMESMKGEVAILTKELRQSATFTVKISAMVDDNFAVKATYGWVIKDVFLVLKRIGTAVTICAHRSFDIYKVSNGNGFRNLQDLF</sequence>
<accession>A0A8X6NIV9</accession>
<dbReference type="Proteomes" id="UP000887013">
    <property type="component" value="Unassembled WGS sequence"/>
</dbReference>
<protein>
    <submittedName>
        <fullName evidence="1">Uncharacterized protein</fullName>
    </submittedName>
</protein>
<proteinExistence type="predicted"/>
<keyword evidence="2" id="KW-1185">Reference proteome</keyword>
<reference evidence="1" key="1">
    <citation type="submission" date="2020-08" db="EMBL/GenBank/DDBJ databases">
        <title>Multicomponent nature underlies the extraordinary mechanical properties of spider dragline silk.</title>
        <authorList>
            <person name="Kono N."/>
            <person name="Nakamura H."/>
            <person name="Mori M."/>
            <person name="Yoshida Y."/>
            <person name="Ohtoshi R."/>
            <person name="Malay A.D."/>
            <person name="Moran D.A.P."/>
            <person name="Tomita M."/>
            <person name="Numata K."/>
            <person name="Arakawa K."/>
        </authorList>
    </citation>
    <scope>NUCLEOTIDE SEQUENCE</scope>
</reference>